<reference evidence="2 3" key="2">
    <citation type="submission" date="2018-11" db="EMBL/GenBank/DDBJ databases">
        <authorList>
            <consortium name="Pathogen Informatics"/>
        </authorList>
    </citation>
    <scope>NUCLEOTIDE SEQUENCE [LARGE SCALE GENOMIC DNA]</scope>
</reference>
<evidence type="ECO:0000259" key="1">
    <source>
        <dbReference type="Pfam" id="PF00005"/>
    </source>
</evidence>
<evidence type="ECO:0000313" key="4">
    <source>
        <dbReference type="WBParaSite" id="NBR_0001228601-mRNA-1"/>
    </source>
</evidence>
<dbReference type="InterPro" id="IPR039421">
    <property type="entry name" value="Type_1_exporter"/>
</dbReference>
<accession>A0A0N4Y7X5</accession>
<dbReference type="Pfam" id="PF00005">
    <property type="entry name" value="ABC_tran"/>
    <property type="match status" value="1"/>
</dbReference>
<dbReference type="Proteomes" id="UP000271162">
    <property type="component" value="Unassembled WGS sequence"/>
</dbReference>
<evidence type="ECO:0000313" key="3">
    <source>
        <dbReference type="Proteomes" id="UP000271162"/>
    </source>
</evidence>
<dbReference type="WBParaSite" id="NBR_0001228601-mRNA-1">
    <property type="protein sequence ID" value="NBR_0001228601-mRNA-1"/>
    <property type="gene ID" value="NBR_0001228601"/>
</dbReference>
<name>A0A0N4Y7X5_NIPBR</name>
<gene>
    <name evidence="2" type="ORF">NBR_LOCUS12287</name>
</gene>
<proteinExistence type="predicted"/>
<dbReference type="PANTHER" id="PTHR24221">
    <property type="entry name" value="ATP-BINDING CASSETTE SUB-FAMILY B"/>
    <property type="match status" value="1"/>
</dbReference>
<organism evidence="4">
    <name type="scientific">Nippostrongylus brasiliensis</name>
    <name type="common">Rat hookworm</name>
    <dbReference type="NCBI Taxonomy" id="27835"/>
    <lineage>
        <taxon>Eukaryota</taxon>
        <taxon>Metazoa</taxon>
        <taxon>Ecdysozoa</taxon>
        <taxon>Nematoda</taxon>
        <taxon>Chromadorea</taxon>
        <taxon>Rhabditida</taxon>
        <taxon>Rhabditina</taxon>
        <taxon>Rhabditomorpha</taxon>
        <taxon>Strongyloidea</taxon>
        <taxon>Heligmosomidae</taxon>
        <taxon>Nippostrongylus</taxon>
    </lineage>
</organism>
<dbReference type="AlphaFoldDB" id="A0A0N4Y7X5"/>
<dbReference type="STRING" id="27835.A0A0N4Y7X5"/>
<dbReference type="PANTHER" id="PTHR24221:SF503">
    <property type="entry name" value="MITOCHONDRIAL POTASSIUM CHANNEL ATP-BINDING SUBUNIT"/>
    <property type="match status" value="1"/>
</dbReference>
<dbReference type="GO" id="GO:0042626">
    <property type="term" value="F:ATPase-coupled transmembrane transporter activity"/>
    <property type="evidence" value="ECO:0007669"/>
    <property type="project" value="TreeGrafter"/>
</dbReference>
<dbReference type="GO" id="GO:0016020">
    <property type="term" value="C:membrane"/>
    <property type="evidence" value="ECO:0007669"/>
    <property type="project" value="TreeGrafter"/>
</dbReference>
<dbReference type="SUPFAM" id="SSF52540">
    <property type="entry name" value="P-loop containing nucleoside triphosphate hydrolases"/>
    <property type="match status" value="1"/>
</dbReference>
<dbReference type="GO" id="GO:0005524">
    <property type="term" value="F:ATP binding"/>
    <property type="evidence" value="ECO:0007669"/>
    <property type="project" value="InterPro"/>
</dbReference>
<dbReference type="EMBL" id="UYSL01020711">
    <property type="protein sequence ID" value="VDL75876.1"/>
    <property type="molecule type" value="Genomic_DNA"/>
</dbReference>
<feature type="domain" description="ABC transporter" evidence="1">
    <location>
        <begin position="55"/>
        <end position="87"/>
    </location>
</feature>
<dbReference type="InterPro" id="IPR027417">
    <property type="entry name" value="P-loop_NTPase"/>
</dbReference>
<dbReference type="Gene3D" id="3.40.50.300">
    <property type="entry name" value="P-loop containing nucleotide triphosphate hydrolases"/>
    <property type="match status" value="1"/>
</dbReference>
<keyword evidence="3" id="KW-1185">Reference proteome</keyword>
<protein>
    <submittedName>
        <fullName evidence="4">ABC transporter domain-containing protein</fullName>
    </submittedName>
</protein>
<evidence type="ECO:0000313" key="2">
    <source>
        <dbReference type="EMBL" id="VDL75876.1"/>
    </source>
</evidence>
<reference evidence="4" key="1">
    <citation type="submission" date="2017-02" db="UniProtKB">
        <authorList>
            <consortium name="WormBaseParasite"/>
        </authorList>
    </citation>
    <scope>IDENTIFICATION</scope>
</reference>
<dbReference type="GO" id="GO:0016887">
    <property type="term" value="F:ATP hydrolysis activity"/>
    <property type="evidence" value="ECO:0007669"/>
    <property type="project" value="InterPro"/>
</dbReference>
<sequence length="104" mass="11650">MPQEPILFTRSIRDIITCGPPPNSASDEEIYDGALIMQFSGLKLHRLDFTTPMPATKEPSFPEGRRIAIARVLLRNPKILLLDEATNVLNAESEKVLLHIPTRT</sequence>
<dbReference type="InterPro" id="IPR003439">
    <property type="entry name" value="ABC_transporter-like_ATP-bd"/>
</dbReference>